<evidence type="ECO:0000256" key="15">
    <source>
        <dbReference type="ARBA" id="ARBA00022807"/>
    </source>
</evidence>
<dbReference type="InterPro" id="IPR001676">
    <property type="entry name" value="Picornavirus_capsid"/>
</dbReference>
<evidence type="ECO:0000256" key="12">
    <source>
        <dbReference type="ARBA" id="ARBA00022741"/>
    </source>
</evidence>
<dbReference type="InterPro" id="IPR000605">
    <property type="entry name" value="Helicase_SF3_ssDNA/RNA_vir"/>
</dbReference>
<keyword evidence="10" id="KW-0808">Transferase</keyword>
<dbReference type="GO" id="GO:0039694">
    <property type="term" value="P:viral RNA genome replication"/>
    <property type="evidence" value="ECO:0007669"/>
    <property type="project" value="InterPro"/>
</dbReference>
<dbReference type="PROSITE" id="PS50507">
    <property type="entry name" value="RDRP_SSRNA_POS"/>
    <property type="match status" value="1"/>
</dbReference>
<evidence type="ECO:0000256" key="21">
    <source>
        <dbReference type="ARBA" id="ARBA00023200"/>
    </source>
</evidence>
<keyword evidence="9" id="KW-0645">Protease</keyword>
<keyword evidence="5" id="KW-0696">RNA-directed RNA polymerase</keyword>
<dbReference type="CDD" id="cd23193">
    <property type="entry name" value="ps-ssRNA_Picornaviridae"/>
    <property type="match status" value="1"/>
</dbReference>
<reference evidence="26" key="1">
    <citation type="journal article" date="2018" name="Nature">
        <title>The evolutionary history of vertebrate RNA viruses.</title>
        <authorList>
            <person name="Shi M."/>
            <person name="Lin X.D."/>
            <person name="Chen X."/>
            <person name="Tian J.H."/>
            <person name="Chen L.J."/>
            <person name="Li K."/>
            <person name="Wang W."/>
            <person name="Eden J.S."/>
            <person name="Shen J.J."/>
            <person name="Liu L."/>
            <person name="Holmes E.C."/>
            <person name="Zhang Y.Z."/>
        </authorList>
    </citation>
    <scope>NUCLEOTIDE SEQUENCE</scope>
    <source>
        <strain evidence="26">XYHYC180303</strain>
    </source>
</reference>
<keyword evidence="18" id="KW-1043">Host membrane</keyword>
<dbReference type="Pfam" id="PF00680">
    <property type="entry name" value="RdRP_1"/>
    <property type="match status" value="1"/>
</dbReference>
<dbReference type="InterPro" id="IPR009003">
    <property type="entry name" value="Peptidase_S1_PA"/>
</dbReference>
<evidence type="ECO:0000256" key="20">
    <source>
        <dbReference type="ARBA" id="ARBA00023136"/>
    </source>
</evidence>
<dbReference type="InterPro" id="IPR043128">
    <property type="entry name" value="Rev_trsase/Diguanyl_cyclase"/>
</dbReference>
<dbReference type="GO" id="GO:0003724">
    <property type="term" value="F:RNA helicase activity"/>
    <property type="evidence" value="ECO:0007669"/>
    <property type="project" value="InterPro"/>
</dbReference>
<dbReference type="InterPro" id="IPR000199">
    <property type="entry name" value="Peptidase_C3A/C3B_picornavir"/>
</dbReference>
<evidence type="ECO:0000256" key="3">
    <source>
        <dbReference type="ARBA" id="ARBA00004551"/>
    </source>
</evidence>
<keyword evidence="6" id="KW-0191">Covalent protein-RNA linkage</keyword>
<dbReference type="InterPro" id="IPR029053">
    <property type="entry name" value="Viral_coat"/>
</dbReference>
<keyword evidence="20" id="KW-0472">Membrane</keyword>
<feature type="compositionally biased region" description="Acidic residues" evidence="22">
    <location>
        <begin position="474"/>
        <end position="499"/>
    </location>
</feature>
<dbReference type="GO" id="GO:0003968">
    <property type="term" value="F:RNA-directed RNA polymerase activity"/>
    <property type="evidence" value="ECO:0007669"/>
    <property type="project" value="UniProtKB-KW"/>
</dbReference>
<feature type="domain" description="SF3 helicase" evidence="24">
    <location>
        <begin position="1189"/>
        <end position="1356"/>
    </location>
</feature>
<comment type="subcellular location">
    <subcellularLocation>
        <location evidence="1">Host cytoplasm</location>
    </subcellularLocation>
    <subcellularLocation>
        <location evidence="3">Host membrane</location>
    </subcellularLocation>
    <subcellularLocation>
        <location evidence="2">Virion</location>
    </subcellularLocation>
</comment>
<proteinExistence type="predicted"/>
<dbReference type="Pfam" id="PF00910">
    <property type="entry name" value="RNA_helicase"/>
    <property type="match status" value="1"/>
</dbReference>
<dbReference type="PRINTS" id="PR00918">
    <property type="entry name" value="CALICVIRUSNS"/>
</dbReference>
<dbReference type="InterPro" id="IPR014759">
    <property type="entry name" value="Helicase_SF3_ssRNA_vir"/>
</dbReference>
<feature type="region of interest" description="Disordered" evidence="22">
    <location>
        <begin position="472"/>
        <end position="520"/>
    </location>
</feature>
<dbReference type="SUPFAM" id="SSF50494">
    <property type="entry name" value="Trypsin-like serine proteases"/>
    <property type="match status" value="1"/>
</dbReference>
<evidence type="ECO:0000256" key="11">
    <source>
        <dbReference type="ARBA" id="ARBA00022695"/>
    </source>
</evidence>
<feature type="domain" description="RdRp catalytic" evidence="23">
    <location>
        <begin position="2033"/>
        <end position="2148"/>
    </location>
</feature>
<dbReference type="InterPro" id="IPR043504">
    <property type="entry name" value="Peptidase_S1_PA_chymotrypsin"/>
</dbReference>
<evidence type="ECO:0000256" key="2">
    <source>
        <dbReference type="ARBA" id="ARBA00004328"/>
    </source>
</evidence>
<dbReference type="GO" id="GO:0004197">
    <property type="term" value="F:cysteine-type endopeptidase activity"/>
    <property type="evidence" value="ECO:0007669"/>
    <property type="project" value="InterPro"/>
</dbReference>
<dbReference type="GO" id="GO:0003723">
    <property type="term" value="F:RNA binding"/>
    <property type="evidence" value="ECO:0007669"/>
    <property type="project" value="InterPro"/>
</dbReference>
<dbReference type="GO" id="GO:0005524">
    <property type="term" value="F:ATP binding"/>
    <property type="evidence" value="ECO:0007669"/>
    <property type="project" value="UniProtKB-KW"/>
</dbReference>
<evidence type="ECO:0000256" key="4">
    <source>
        <dbReference type="ARBA" id="ARBA00020107"/>
    </source>
</evidence>
<organism evidence="26">
    <name type="scientific">Wenling fish picornavirus 1</name>
    <dbReference type="NCBI Taxonomy" id="2116193"/>
    <lineage>
        <taxon>Viruses</taxon>
        <taxon>Riboviria</taxon>
        <taxon>Orthornavirae</taxon>
        <taxon>Pisuviricota</taxon>
        <taxon>Pisoniviricetes</taxon>
        <taxon>Picornavirales</taxon>
    </lineage>
</organism>
<evidence type="ECO:0000313" key="26">
    <source>
        <dbReference type="EMBL" id="AVM87442.1"/>
    </source>
</evidence>
<evidence type="ECO:0000256" key="22">
    <source>
        <dbReference type="SAM" id="MobiDB-lite"/>
    </source>
</evidence>
<dbReference type="InterPro" id="IPR043502">
    <property type="entry name" value="DNA/RNA_pol_sf"/>
</dbReference>
<dbReference type="InterPro" id="IPR007053">
    <property type="entry name" value="LRAT_dom"/>
</dbReference>
<dbReference type="Gene3D" id="2.40.10.10">
    <property type="entry name" value="Trypsin-like serine proteases"/>
    <property type="match status" value="1"/>
</dbReference>
<sequence length="2269" mass="249696">MDKLLGKIGHIAEAIFEDPSVEQDGLLPDRVGGTKATLAATNTQAAARPQTAFNVAKNAIDKFKSMGYTHSMPTQNVGKLVRLASISITNATPQLVQQLEVPLPKAFYSNSKLPAFGQSKYFSFVRTAFTIEVQINAPVGTVGSVLVVYTPWGANLSITNLRSLPMFPHCIVNIGNTQRGILKIPYVSSSNYVLTDSDLLGDVRVYVWGPLRVPEGSVNEIDITIFGSMDCLHFTSPRPQGPMRDKIDIAEGVGAMNLSGKAHTCKGQKVALCSENMFVDNGTPGTMKPFSDVAQLLGIKSVMVLSPELITLDWTTSEARGTVLFDQMIFFDNTQYQSRFLSNAFTFYRGSFNITTTVYSSPLHKGRILMAFYPNTTADFDFENTNNAQYSVHDIGLQDSCTMTIPYAHKNWMRPTHKTVASDDLPIGRLKIYVSNRLLNNSASSNSVPFSVWFSFNKDVVLFAPTDYGFHYEDPEDEKDEPSVIDEAQESDTQIDEVPTENAGVTPPPVDVPESRVTTDSGVEAYGEQTSQPGDLATPTPKAGAIVVKRVQTAPAVHSNIQSLLGRAGYVGEVVFAGALINTEIKIPTDGHMSILRLFLFWSGNLNIHMSNESDDLVAVAHTYGQPELTQSSISSEGEIIVPPRQMMTLRAPFYSETPVRMIRDAAPLGYLMIAPRASGGSLKLWISFDNPNLYFPTGTPNQSTLRSVLQSKVTTPLITPLLASAAQNLKAKTPLDAPLQPFRPTYVADASTLIRSLLTDEDMKDLAKHGERDEDFKEFFPQGSDWVRDLTQEGVEPNPGPRATLVYKDRGLYKHYGILLSKEKHAPFVIHMDSENILQTAIDGKVHIVVDYSVETWKNEKEFDISDLHAGAIEKSIGCVSNFSLSNNCETFAKDLLHIKGHSLGRSLAIYGCILCAAAGVGYMSQSGTVKEAITGVYTTVKNVALSGFASVKNLISSFAIGDIKCEIVRTVATILVKAICYGILFCSSPGLLTGAAVATLITLDMVSIFTSRSTLEKLINAVVGGDLHNIFESVCELIETDDPIEQAEAIISAREAILSHRSALKLAKAPLEPQGLKDFNTTTTSAKNVLWWFNMLKTFVDWLVGWFKPSHQKECSRWLEENEDKVLSMLEKSEKLVLYGQSSTNQKSAEFQKQLDKLVRGLVDVRMIALQAKNYALSSVIGQAIVSTTRMKTEVRVPENLYRTEPVGVWIRSGPGVGKSILATTLSAKVMKEVNKAAPGTAEGIWSQPIGSAYFDNYSGQFTHFIDDLGQSTGQEEFVTLCNTASSLPFSVPMAHLQEKGMAYSSELMIATTNMTDFVTKTMSSSDALKRRFGHRLEIMVDTKYQKIDEDGSVRLDLKKAFDDGATSSGACWKIVGAAGSRANVRLDKLALLIAEEILNKRNLASRINDALNLEAQGHDECEDLDDSELDQILSEELAKACLIMTGDNQMQITDARKIMKNKKEKESRFAKLMARMKELPVKSPFKFSAQYTKDKDNVVLNVSEEKKSWYARTVEEMKAKASKHSHWIAAAGVVAGLVSFVGGAFTLYYGMKNNVQVTELKETVDSLAEEASLNQRPYNGNPVNQVKVLPPVFKPQNPGREFSHLFKYTFTLITSDGKDIYCLGIEDRIGLTYKHSSDMLTDVVFIFYNGLTLPITSNDFVVSPILENDGTPTDTLQIELANSVPIRFKSSRKYIGTPAPGTDGYLITTAPTARYAIKATNIMSENSYRVLSLGMFVDGLVYEAATKKGNCGMVLIAKNNQGQWVICGMHHAGNNSGLSISVDIGYLAEGVVTSKFPAKLRFTPVHSKIKPSPVYGFVETSMSPAPLTTKDPRITEPIHEEILVKKVAKKYRVNVFNPEPTTFMKAKDETAKNLVAATGINKSIDPNTAINGFGNSAPIDMSTSPGVKYVEQHLTKRDLFNWDEEAQQWTMTPKLEHDVNKIISALKNGHAIETIFGATIKDEIIKNEKVAKGDSRCIEACSVDYVVAYRMIMGAIYERVYNTTALSTGIAVGMNTDDEFHDIYTHLQAGKVIAIDYSKFDGSLSRELMKEAVQVLAVAHEDPELVIRLHEPVVDSIHHVHDELWQVSGGMPSGAPCTSVLNSICNLLVVRTALYGVAGWPTPNTLVTYGDDVLGVVDPMKDLRYFCECVKDWFGMDCTSADKASTNIVTTPGEATFLKRSFRPFPGTNRIVGVLSLPSMVQKIQWCHGSDPFIDQLHSFCIELAMHGETPFNTIIGAMKKSLDAARIITPNYAFYKMEAYNRIFM</sequence>
<keyword evidence="21" id="KW-1035">Host cytoplasm</keyword>
<dbReference type="SUPFAM" id="SSF56672">
    <property type="entry name" value="DNA/RNA polymerases"/>
    <property type="match status" value="1"/>
</dbReference>
<evidence type="ECO:0000256" key="8">
    <source>
        <dbReference type="ARBA" id="ARBA00022561"/>
    </source>
</evidence>
<keyword evidence="13" id="KW-0378">Hydrolase</keyword>
<evidence type="ECO:0000256" key="13">
    <source>
        <dbReference type="ARBA" id="ARBA00022801"/>
    </source>
</evidence>
<keyword evidence="7" id="KW-0597">Phosphoprotein</keyword>
<dbReference type="InterPro" id="IPR004004">
    <property type="entry name" value="Helic/Pol/Pept_Calicivir-typ"/>
</dbReference>
<protein>
    <recommendedName>
        <fullName evidence="4">Genome polyprotein</fullName>
    </recommendedName>
</protein>
<evidence type="ECO:0000259" key="23">
    <source>
        <dbReference type="PROSITE" id="PS50507"/>
    </source>
</evidence>
<keyword evidence="8" id="KW-0167">Capsid protein</keyword>
<dbReference type="Gene3D" id="3.30.70.270">
    <property type="match status" value="1"/>
</dbReference>
<dbReference type="InterPro" id="IPR001205">
    <property type="entry name" value="RNA-dir_pol_C"/>
</dbReference>
<accession>A0A2P1GN71</accession>
<dbReference type="EMBL" id="MG600078">
    <property type="protein sequence ID" value="AVM87442.1"/>
    <property type="molecule type" value="Genomic_RNA"/>
</dbReference>
<dbReference type="GO" id="GO:0033644">
    <property type="term" value="C:host cell membrane"/>
    <property type="evidence" value="ECO:0007669"/>
    <property type="project" value="UniProtKB-SubCell"/>
</dbReference>
<dbReference type="Pfam" id="PF00548">
    <property type="entry name" value="Peptidase_C3"/>
    <property type="match status" value="1"/>
</dbReference>
<dbReference type="GO" id="GO:0005198">
    <property type="term" value="F:structural molecule activity"/>
    <property type="evidence" value="ECO:0007669"/>
    <property type="project" value="InterPro"/>
</dbReference>
<evidence type="ECO:0000256" key="7">
    <source>
        <dbReference type="ARBA" id="ARBA00022553"/>
    </source>
</evidence>
<keyword evidence="12" id="KW-0547">Nucleotide-binding</keyword>
<dbReference type="InterPro" id="IPR007094">
    <property type="entry name" value="RNA-dir_pol_PSvirus"/>
</dbReference>
<dbReference type="GO" id="GO:0019028">
    <property type="term" value="C:viral capsid"/>
    <property type="evidence" value="ECO:0007669"/>
    <property type="project" value="UniProtKB-KW"/>
</dbReference>
<evidence type="ECO:0000259" key="25">
    <source>
        <dbReference type="PROSITE" id="PS51934"/>
    </source>
</evidence>
<evidence type="ECO:0000256" key="1">
    <source>
        <dbReference type="ARBA" id="ARBA00004192"/>
    </source>
</evidence>
<evidence type="ECO:0000259" key="24">
    <source>
        <dbReference type="PROSITE" id="PS51218"/>
    </source>
</evidence>
<evidence type="ECO:0000256" key="6">
    <source>
        <dbReference type="ARBA" id="ARBA00022520"/>
    </source>
</evidence>
<dbReference type="GO" id="GO:0006508">
    <property type="term" value="P:proteolysis"/>
    <property type="evidence" value="ECO:0007669"/>
    <property type="project" value="UniProtKB-KW"/>
</dbReference>
<evidence type="ECO:0000256" key="14">
    <source>
        <dbReference type="ARBA" id="ARBA00022806"/>
    </source>
</evidence>
<dbReference type="GO" id="GO:0006351">
    <property type="term" value="P:DNA-templated transcription"/>
    <property type="evidence" value="ECO:0007669"/>
    <property type="project" value="InterPro"/>
</dbReference>
<evidence type="ECO:0000256" key="10">
    <source>
        <dbReference type="ARBA" id="ARBA00022679"/>
    </source>
</evidence>
<dbReference type="PROSITE" id="PS51218">
    <property type="entry name" value="SF3_HELICASE_2"/>
    <property type="match status" value="1"/>
</dbReference>
<evidence type="ECO:0000256" key="16">
    <source>
        <dbReference type="ARBA" id="ARBA00022840"/>
    </source>
</evidence>
<evidence type="ECO:0000256" key="5">
    <source>
        <dbReference type="ARBA" id="ARBA00022484"/>
    </source>
</evidence>
<evidence type="ECO:0000256" key="9">
    <source>
        <dbReference type="ARBA" id="ARBA00022670"/>
    </source>
</evidence>
<dbReference type="PROSITE" id="PS51934">
    <property type="entry name" value="LRAT"/>
    <property type="match status" value="1"/>
</dbReference>
<keyword evidence="14" id="KW-0347">Helicase</keyword>
<keyword evidence="15" id="KW-0788">Thiol protease</keyword>
<name>A0A2P1GN71_9VIRU</name>
<keyword evidence="17" id="KW-0946">Virion</keyword>
<dbReference type="GO" id="GO:0030430">
    <property type="term" value="C:host cell cytoplasm"/>
    <property type="evidence" value="ECO:0007669"/>
    <property type="project" value="UniProtKB-SubCell"/>
</dbReference>
<evidence type="ECO:0000256" key="18">
    <source>
        <dbReference type="ARBA" id="ARBA00022870"/>
    </source>
</evidence>
<dbReference type="SUPFAM" id="SSF88633">
    <property type="entry name" value="Positive stranded ssRNA viruses"/>
    <property type="match status" value="3"/>
</dbReference>
<dbReference type="CDD" id="cd00205">
    <property type="entry name" value="rhv_like"/>
    <property type="match status" value="2"/>
</dbReference>
<dbReference type="InterPro" id="IPR033703">
    <property type="entry name" value="Rhv-like"/>
</dbReference>
<dbReference type="Pfam" id="PF00073">
    <property type="entry name" value="Rhv"/>
    <property type="match status" value="2"/>
</dbReference>
<evidence type="ECO:0000256" key="17">
    <source>
        <dbReference type="ARBA" id="ARBA00022844"/>
    </source>
</evidence>
<feature type="domain" description="LRAT" evidence="25">
    <location>
        <begin position="806"/>
        <end position="906"/>
    </location>
</feature>
<dbReference type="Gene3D" id="2.60.120.20">
    <property type="match status" value="2"/>
</dbReference>
<keyword evidence="11" id="KW-0548">Nucleotidyltransferase</keyword>
<keyword evidence="19" id="KW-0693">Viral RNA replication</keyword>
<evidence type="ECO:0000256" key="19">
    <source>
        <dbReference type="ARBA" id="ARBA00022953"/>
    </source>
</evidence>
<keyword evidence="16" id="KW-0067">ATP-binding</keyword>